<sequence>MFHSMIMTLKLSMFSKSLCKKSHIFMDELKAKPFYYIQMEEMRSLRTRYENINSHKWNMEKEKSQNIIQQKEKKEGERRDLCKDQHQENLIKSDFRKITKDKDLANSRAKDKSKGQS</sequence>
<name>A0A371FNT5_MUCPR</name>
<protein>
    <submittedName>
        <fullName evidence="2">Uncharacterized protein</fullName>
    </submittedName>
</protein>
<accession>A0A371FNT5</accession>
<evidence type="ECO:0000313" key="2">
    <source>
        <dbReference type="EMBL" id="RDX79850.1"/>
    </source>
</evidence>
<evidence type="ECO:0000256" key="1">
    <source>
        <dbReference type="SAM" id="MobiDB-lite"/>
    </source>
</evidence>
<comment type="caution">
    <text evidence="2">The sequence shown here is derived from an EMBL/GenBank/DDBJ whole genome shotgun (WGS) entry which is preliminary data.</text>
</comment>
<organism evidence="2 3">
    <name type="scientific">Mucuna pruriens</name>
    <name type="common">Velvet bean</name>
    <name type="synonym">Dolichos pruriens</name>
    <dbReference type="NCBI Taxonomy" id="157652"/>
    <lineage>
        <taxon>Eukaryota</taxon>
        <taxon>Viridiplantae</taxon>
        <taxon>Streptophyta</taxon>
        <taxon>Embryophyta</taxon>
        <taxon>Tracheophyta</taxon>
        <taxon>Spermatophyta</taxon>
        <taxon>Magnoliopsida</taxon>
        <taxon>eudicotyledons</taxon>
        <taxon>Gunneridae</taxon>
        <taxon>Pentapetalae</taxon>
        <taxon>rosids</taxon>
        <taxon>fabids</taxon>
        <taxon>Fabales</taxon>
        <taxon>Fabaceae</taxon>
        <taxon>Papilionoideae</taxon>
        <taxon>50 kb inversion clade</taxon>
        <taxon>NPAAA clade</taxon>
        <taxon>indigoferoid/millettioid clade</taxon>
        <taxon>Phaseoleae</taxon>
        <taxon>Mucuna</taxon>
    </lineage>
</organism>
<dbReference type="Proteomes" id="UP000257109">
    <property type="component" value="Unassembled WGS sequence"/>
</dbReference>
<gene>
    <name evidence="2" type="ORF">CR513_39694</name>
</gene>
<feature type="non-terminal residue" evidence="2">
    <location>
        <position position="1"/>
    </location>
</feature>
<reference evidence="2" key="1">
    <citation type="submission" date="2018-05" db="EMBL/GenBank/DDBJ databases">
        <title>Draft genome of Mucuna pruriens seed.</title>
        <authorList>
            <person name="Nnadi N.E."/>
            <person name="Vos R."/>
            <person name="Hasami M.H."/>
            <person name="Devisetty U.K."/>
            <person name="Aguiy J.C."/>
        </authorList>
    </citation>
    <scope>NUCLEOTIDE SEQUENCE [LARGE SCALE GENOMIC DNA]</scope>
    <source>
        <strain evidence="2">JCA_2017</strain>
    </source>
</reference>
<evidence type="ECO:0000313" key="3">
    <source>
        <dbReference type="Proteomes" id="UP000257109"/>
    </source>
</evidence>
<dbReference type="AlphaFoldDB" id="A0A371FNT5"/>
<proteinExistence type="predicted"/>
<keyword evidence="3" id="KW-1185">Reference proteome</keyword>
<feature type="region of interest" description="Disordered" evidence="1">
    <location>
        <begin position="61"/>
        <end position="85"/>
    </location>
</feature>
<dbReference type="EMBL" id="QJKJ01008414">
    <property type="protein sequence ID" value="RDX79850.1"/>
    <property type="molecule type" value="Genomic_DNA"/>
</dbReference>